<evidence type="ECO:0000313" key="1">
    <source>
        <dbReference type="EMBL" id="CAJ2648943.1"/>
    </source>
</evidence>
<comment type="caution">
    <text evidence="1">The sequence shown here is derived from an EMBL/GenBank/DDBJ whole genome shotgun (WGS) entry which is preliminary data.</text>
</comment>
<keyword evidence="2" id="KW-1185">Reference proteome</keyword>
<evidence type="ECO:0000313" key="2">
    <source>
        <dbReference type="Proteomes" id="UP001177021"/>
    </source>
</evidence>
<organism evidence="1 2">
    <name type="scientific">Trifolium pratense</name>
    <name type="common">Red clover</name>
    <dbReference type="NCBI Taxonomy" id="57577"/>
    <lineage>
        <taxon>Eukaryota</taxon>
        <taxon>Viridiplantae</taxon>
        <taxon>Streptophyta</taxon>
        <taxon>Embryophyta</taxon>
        <taxon>Tracheophyta</taxon>
        <taxon>Spermatophyta</taxon>
        <taxon>Magnoliopsida</taxon>
        <taxon>eudicotyledons</taxon>
        <taxon>Gunneridae</taxon>
        <taxon>Pentapetalae</taxon>
        <taxon>rosids</taxon>
        <taxon>fabids</taxon>
        <taxon>Fabales</taxon>
        <taxon>Fabaceae</taxon>
        <taxon>Papilionoideae</taxon>
        <taxon>50 kb inversion clade</taxon>
        <taxon>NPAAA clade</taxon>
        <taxon>Hologalegina</taxon>
        <taxon>IRL clade</taxon>
        <taxon>Trifolieae</taxon>
        <taxon>Trifolium</taxon>
    </lineage>
</organism>
<dbReference type="Proteomes" id="UP001177021">
    <property type="component" value="Unassembled WGS sequence"/>
</dbReference>
<protein>
    <submittedName>
        <fullName evidence="1">Uncharacterized protein</fullName>
    </submittedName>
</protein>
<sequence length="88" mass="10287">MELFVMLWLWRMQNLIIKLLGKLIENLIQRVQGKSNPYDSSLAAQLCIPIINDLLVEIKNQSYHEQCFLNIDVPNNVTNHKVHVDVMQ</sequence>
<accession>A0ACB0JZ45</accession>
<gene>
    <name evidence="1" type="ORF">MILVUS5_LOCUS17183</name>
</gene>
<reference evidence="1" key="1">
    <citation type="submission" date="2023-10" db="EMBL/GenBank/DDBJ databases">
        <authorList>
            <person name="Rodriguez Cubillos JULIANA M."/>
            <person name="De Vega J."/>
        </authorList>
    </citation>
    <scope>NUCLEOTIDE SEQUENCE</scope>
</reference>
<name>A0ACB0JZ45_TRIPR</name>
<proteinExistence type="predicted"/>
<dbReference type="EMBL" id="CASHSV030000109">
    <property type="protein sequence ID" value="CAJ2648943.1"/>
    <property type="molecule type" value="Genomic_DNA"/>
</dbReference>